<dbReference type="Gene3D" id="3.40.50.720">
    <property type="entry name" value="NAD(P)-binding Rossmann-like Domain"/>
    <property type="match status" value="1"/>
</dbReference>
<dbReference type="Pfam" id="PF01370">
    <property type="entry name" value="Epimerase"/>
    <property type="match status" value="1"/>
</dbReference>
<protein>
    <submittedName>
        <fullName evidence="2">NAD-dependent epimerase/dehydratase family protein</fullName>
    </submittedName>
</protein>
<dbReference type="InterPro" id="IPR036291">
    <property type="entry name" value="NAD(P)-bd_dom_sf"/>
</dbReference>
<gene>
    <name evidence="2" type="ORF">D1825_00745</name>
</gene>
<dbReference type="SUPFAM" id="SSF51735">
    <property type="entry name" value="NAD(P)-binding Rossmann-fold domains"/>
    <property type="match status" value="1"/>
</dbReference>
<dbReference type="RefSeq" id="WP_118765622.1">
    <property type="nucleotide sequence ID" value="NZ_QWKP01000053.1"/>
</dbReference>
<reference evidence="2 3" key="1">
    <citation type="submission" date="2018-08" db="EMBL/GenBank/DDBJ databases">
        <title>Cellulomonas rhizosphaerae sp. nov., a novel actinomycete isolated from soil.</title>
        <authorList>
            <person name="Tian Y."/>
        </authorList>
    </citation>
    <scope>NUCLEOTIDE SEQUENCE [LARGE SCALE GENOMIC DNA]</scope>
    <source>
        <strain evidence="2 3">NEAU-TCZ24</strain>
    </source>
</reference>
<organism evidence="2 3">
    <name type="scientific">Cellulomonas rhizosphaerae</name>
    <dbReference type="NCBI Taxonomy" id="2293719"/>
    <lineage>
        <taxon>Bacteria</taxon>
        <taxon>Bacillati</taxon>
        <taxon>Actinomycetota</taxon>
        <taxon>Actinomycetes</taxon>
        <taxon>Micrococcales</taxon>
        <taxon>Cellulomonadaceae</taxon>
        <taxon>Cellulomonas</taxon>
    </lineage>
</organism>
<evidence type="ECO:0000313" key="2">
    <source>
        <dbReference type="EMBL" id="RHA44530.1"/>
    </source>
</evidence>
<comment type="caution">
    <text evidence="2">The sequence shown here is derived from an EMBL/GenBank/DDBJ whole genome shotgun (WGS) entry which is preliminary data.</text>
</comment>
<name>A0A413RRH9_9CELL</name>
<dbReference type="InterPro" id="IPR001509">
    <property type="entry name" value="Epimerase_deHydtase"/>
</dbReference>
<dbReference type="EMBL" id="QWKP01000053">
    <property type="protein sequence ID" value="RHA44530.1"/>
    <property type="molecule type" value="Genomic_DNA"/>
</dbReference>
<evidence type="ECO:0000313" key="3">
    <source>
        <dbReference type="Proteomes" id="UP000283374"/>
    </source>
</evidence>
<proteinExistence type="predicted"/>
<feature type="domain" description="NAD-dependent epimerase/dehydratase" evidence="1">
    <location>
        <begin position="8"/>
        <end position="220"/>
    </location>
</feature>
<dbReference type="Proteomes" id="UP000283374">
    <property type="component" value="Unassembled WGS sequence"/>
</dbReference>
<sequence>MARHVVLGKGPVGTAVAAHLVGLGHDVVVVSRSGAPVAAPSPVSAGTGTSHAGAVEHVAADATDTARIASLAVGAVSIINAASPAYDQWPALWPTLHAAAMGAAERSGAVLVTAGNLYGYGEGSGVMTEATPLRSTERKGAVRAQMWRDALARHEAGTIRATEVRASDYIGPGTLGPAHAGERLFAPLLQGKAVHPVGDPTQPHSWTYLQDFAAALVAAAGLELAWGHAWHAPTNEPLTFGELARRCAAEAGLPAPKVSPVPPVVVRAIGLVVPAMRE</sequence>
<feature type="non-terminal residue" evidence="2">
    <location>
        <position position="278"/>
    </location>
</feature>
<keyword evidence="3" id="KW-1185">Reference proteome</keyword>
<accession>A0A413RRH9</accession>
<dbReference type="OrthoDB" id="8205493at2"/>
<evidence type="ECO:0000259" key="1">
    <source>
        <dbReference type="Pfam" id="PF01370"/>
    </source>
</evidence>
<dbReference type="AlphaFoldDB" id="A0A413RRH9"/>